<dbReference type="Proteomes" id="UP001283361">
    <property type="component" value="Unassembled WGS sequence"/>
</dbReference>
<dbReference type="AlphaFoldDB" id="A0AAE1ASL0"/>
<protein>
    <submittedName>
        <fullName evidence="1">Uncharacterized protein</fullName>
    </submittedName>
</protein>
<name>A0AAE1ASL0_9GAST</name>
<proteinExistence type="predicted"/>
<sequence>MKAQPRQERDVDGEACTCNASVYGASGGALDSHLPPGWLTEPHRHGHLSLSVGVRISDAARVTRPCSVYALPARRGDHPDLTLSHSQTPAMLEFKVQGQREPCTGATRFCVPVAITLAYVASLGMTSCEQHPDPSVEWNISTESILSLKTLLA</sequence>
<comment type="caution">
    <text evidence="1">The sequence shown here is derived from an EMBL/GenBank/DDBJ whole genome shotgun (WGS) entry which is preliminary data.</text>
</comment>
<gene>
    <name evidence="1" type="ORF">RRG08_009462</name>
</gene>
<keyword evidence="2" id="KW-1185">Reference proteome</keyword>
<evidence type="ECO:0000313" key="2">
    <source>
        <dbReference type="Proteomes" id="UP001283361"/>
    </source>
</evidence>
<reference evidence="1" key="1">
    <citation type="journal article" date="2023" name="G3 (Bethesda)">
        <title>A reference genome for the long-term kleptoplast-retaining sea slug Elysia crispata morphotype clarki.</title>
        <authorList>
            <person name="Eastman K.E."/>
            <person name="Pendleton A.L."/>
            <person name="Shaikh M.A."/>
            <person name="Suttiyut T."/>
            <person name="Ogas R."/>
            <person name="Tomko P."/>
            <person name="Gavelis G."/>
            <person name="Widhalm J.R."/>
            <person name="Wisecaver J.H."/>
        </authorList>
    </citation>
    <scope>NUCLEOTIDE SEQUENCE</scope>
    <source>
        <strain evidence="1">ECLA1</strain>
    </source>
</reference>
<evidence type="ECO:0000313" key="1">
    <source>
        <dbReference type="EMBL" id="KAK3793163.1"/>
    </source>
</evidence>
<dbReference type="EMBL" id="JAWDGP010001275">
    <property type="protein sequence ID" value="KAK3793163.1"/>
    <property type="molecule type" value="Genomic_DNA"/>
</dbReference>
<organism evidence="1 2">
    <name type="scientific">Elysia crispata</name>
    <name type="common">lettuce slug</name>
    <dbReference type="NCBI Taxonomy" id="231223"/>
    <lineage>
        <taxon>Eukaryota</taxon>
        <taxon>Metazoa</taxon>
        <taxon>Spiralia</taxon>
        <taxon>Lophotrochozoa</taxon>
        <taxon>Mollusca</taxon>
        <taxon>Gastropoda</taxon>
        <taxon>Heterobranchia</taxon>
        <taxon>Euthyneura</taxon>
        <taxon>Panpulmonata</taxon>
        <taxon>Sacoglossa</taxon>
        <taxon>Placobranchoidea</taxon>
        <taxon>Plakobranchidae</taxon>
        <taxon>Elysia</taxon>
    </lineage>
</organism>
<accession>A0AAE1ASL0</accession>